<dbReference type="CDD" id="cd00093">
    <property type="entry name" value="HTH_XRE"/>
    <property type="match status" value="1"/>
</dbReference>
<dbReference type="PROSITE" id="PS50943">
    <property type="entry name" value="HTH_CROC1"/>
    <property type="match status" value="1"/>
</dbReference>
<reference evidence="2" key="1">
    <citation type="submission" date="2022-03" db="EMBL/GenBank/DDBJ databases">
        <title>Draft genome sequence of Aduncisulcus paluster, a free-living microaerophilic Fornicata.</title>
        <authorList>
            <person name="Yuyama I."/>
            <person name="Kume K."/>
            <person name="Tamura T."/>
            <person name="Inagaki Y."/>
            <person name="Hashimoto T."/>
        </authorList>
    </citation>
    <scope>NUCLEOTIDE SEQUENCE</scope>
    <source>
        <strain evidence="2">NY0171</strain>
    </source>
</reference>
<dbReference type="SUPFAM" id="SSF47413">
    <property type="entry name" value="lambda repressor-like DNA-binding domains"/>
    <property type="match status" value="1"/>
</dbReference>
<comment type="caution">
    <text evidence="2">The sequence shown here is derived from an EMBL/GenBank/DDBJ whole genome shotgun (WGS) entry which is preliminary data.</text>
</comment>
<sequence>MPKERQEKIEARTDELILEATLQQLRKKVGISQTELAEILKVSQASVSKQERQSDMQI</sequence>
<feature type="domain" description="HTH cro/C1-type" evidence="1">
    <location>
        <begin position="22"/>
        <end position="49"/>
    </location>
</feature>
<dbReference type="EMBL" id="BQXS01008423">
    <property type="protein sequence ID" value="GKT29647.1"/>
    <property type="molecule type" value="Genomic_DNA"/>
</dbReference>
<dbReference type="Proteomes" id="UP001057375">
    <property type="component" value="Unassembled WGS sequence"/>
</dbReference>
<accession>A0ABQ5KCL2</accession>
<gene>
    <name evidence="2" type="ORF">ADUPG1_005310</name>
</gene>
<evidence type="ECO:0000259" key="1">
    <source>
        <dbReference type="PROSITE" id="PS50943"/>
    </source>
</evidence>
<protein>
    <submittedName>
        <fullName evidence="2">XRE family transcriptional regulator</fullName>
    </submittedName>
</protein>
<evidence type="ECO:0000313" key="3">
    <source>
        <dbReference type="Proteomes" id="UP001057375"/>
    </source>
</evidence>
<proteinExistence type="predicted"/>
<dbReference type="InterPro" id="IPR010982">
    <property type="entry name" value="Lambda_DNA-bd_dom_sf"/>
</dbReference>
<feature type="non-terminal residue" evidence="2">
    <location>
        <position position="58"/>
    </location>
</feature>
<dbReference type="Gene3D" id="1.10.260.40">
    <property type="entry name" value="lambda repressor-like DNA-binding domains"/>
    <property type="match status" value="1"/>
</dbReference>
<dbReference type="InterPro" id="IPR001387">
    <property type="entry name" value="Cro/C1-type_HTH"/>
</dbReference>
<name>A0ABQ5KCL2_9EUKA</name>
<dbReference type="Pfam" id="PF01381">
    <property type="entry name" value="HTH_3"/>
    <property type="match status" value="1"/>
</dbReference>
<keyword evidence="3" id="KW-1185">Reference proteome</keyword>
<evidence type="ECO:0000313" key="2">
    <source>
        <dbReference type="EMBL" id="GKT29647.1"/>
    </source>
</evidence>
<organism evidence="2 3">
    <name type="scientific">Aduncisulcus paluster</name>
    <dbReference type="NCBI Taxonomy" id="2918883"/>
    <lineage>
        <taxon>Eukaryota</taxon>
        <taxon>Metamonada</taxon>
        <taxon>Carpediemonas-like organisms</taxon>
        <taxon>Aduncisulcus</taxon>
    </lineage>
</organism>